<feature type="region of interest" description="Disordered" evidence="1">
    <location>
        <begin position="269"/>
        <end position="303"/>
    </location>
</feature>
<keyword evidence="3" id="KW-1185">Reference proteome</keyword>
<reference evidence="2 3" key="1">
    <citation type="submission" date="2019-06" db="EMBL/GenBank/DDBJ databases">
        <title>Draft genome sequence of Miniimonas arenae KCTC 19750T isolated from sea sand.</title>
        <authorList>
            <person name="Park S.-J."/>
        </authorList>
    </citation>
    <scope>NUCLEOTIDE SEQUENCE [LARGE SCALE GENOMIC DNA]</scope>
    <source>
        <strain evidence="2 3">KCTC 19750</strain>
    </source>
</reference>
<organism evidence="2 3">
    <name type="scientific">Miniimonas arenae</name>
    <dbReference type="NCBI Taxonomy" id="676201"/>
    <lineage>
        <taxon>Bacteria</taxon>
        <taxon>Bacillati</taxon>
        <taxon>Actinomycetota</taxon>
        <taxon>Actinomycetes</taxon>
        <taxon>Micrococcales</taxon>
        <taxon>Beutenbergiaceae</taxon>
        <taxon>Miniimonas</taxon>
    </lineage>
</organism>
<evidence type="ECO:0000256" key="1">
    <source>
        <dbReference type="SAM" id="MobiDB-lite"/>
    </source>
</evidence>
<dbReference type="EMBL" id="VENP01000001">
    <property type="protein sequence ID" value="TNU77354.1"/>
    <property type="molecule type" value="Genomic_DNA"/>
</dbReference>
<sequence>MSRAEERRAALAARWLASWPDALRAWGTTTRVADPVLHVRATRHPARSFAWFDGAAVRVHVDLVQVERFGLQDHAVAVLGHEIGHHVLAPGDARTRVAVAHRTRLGLIDQPDLVATVANLWQDMLINDRLERTGGASMAAVWRALRRPDGPGAPEPLMDLILRADELLWRLPAGDLTPRSGSGRADREAYALLLSRLVRAYRTDPVGGAAGFAALVRTYLGEDLASVRPVGCSDVTRVDGVPAGIATDPRLTGPVRHPALDPAVVGDLETDVAGDGTGTSQGGQPPPQAAEHGIVGSSRDGATPADLAETMRALGMAADPRTVAATLYREHAAPYLVRFPARPTARASEPLLGALEPWQPGEEIGDIDWSATVLASPVVLPGVTTRRRVMDEDTSTQHADEPVHLDLFLDSSGSMPDPTRALAPVVLAGAVLALSALRAGASVRVTIWSGPGQVASTPGFVRRPDEAMMALMTHYGGGTSFPLHVLRRTYLDGVDRRPTGPVHVAVVSDAGVSTMFPRQGEDVGIAARALEAAGGGGSAVLNVSSVRVAPDVAPFDRYVVSSADDLVPFAADFARRWWGRAR</sequence>
<evidence type="ECO:0000313" key="2">
    <source>
        <dbReference type="EMBL" id="TNU77354.1"/>
    </source>
</evidence>
<evidence type="ECO:0000313" key="3">
    <source>
        <dbReference type="Proteomes" id="UP000313849"/>
    </source>
</evidence>
<comment type="caution">
    <text evidence="2">The sequence shown here is derived from an EMBL/GenBank/DDBJ whole genome shotgun (WGS) entry which is preliminary data.</text>
</comment>
<proteinExistence type="predicted"/>
<accession>A0A5C5BFG5</accession>
<dbReference type="AlphaFoldDB" id="A0A5C5BFG5"/>
<dbReference type="Proteomes" id="UP000313849">
    <property type="component" value="Unassembled WGS sequence"/>
</dbReference>
<evidence type="ECO:0008006" key="4">
    <source>
        <dbReference type="Google" id="ProtNLM"/>
    </source>
</evidence>
<dbReference type="OrthoDB" id="974562at2"/>
<name>A0A5C5BFG5_9MICO</name>
<gene>
    <name evidence="2" type="ORF">FH969_00905</name>
</gene>
<protein>
    <recommendedName>
        <fullName evidence="4">VWA domain-containing protein</fullName>
    </recommendedName>
</protein>
<dbReference type="RefSeq" id="WP_139985453.1">
    <property type="nucleotide sequence ID" value="NZ_VENP01000001.1"/>
</dbReference>